<gene>
    <name evidence="2" type="ORF">EDD18DRAFT_1109843</name>
</gene>
<dbReference type="AlphaFoldDB" id="A0AA39UHT8"/>
<proteinExistence type="predicted"/>
<dbReference type="Proteomes" id="UP001175228">
    <property type="component" value="Unassembled WGS sequence"/>
</dbReference>
<feature type="region of interest" description="Disordered" evidence="1">
    <location>
        <begin position="234"/>
        <end position="258"/>
    </location>
</feature>
<evidence type="ECO:0000256" key="1">
    <source>
        <dbReference type="SAM" id="MobiDB-lite"/>
    </source>
</evidence>
<dbReference type="EMBL" id="JAUEPU010000035">
    <property type="protein sequence ID" value="KAK0489972.1"/>
    <property type="molecule type" value="Genomic_DNA"/>
</dbReference>
<accession>A0AA39UHT8</accession>
<protein>
    <submittedName>
        <fullName evidence="2">Uncharacterized protein</fullName>
    </submittedName>
</protein>
<reference evidence="2" key="1">
    <citation type="submission" date="2023-06" db="EMBL/GenBank/DDBJ databases">
        <authorList>
            <consortium name="Lawrence Berkeley National Laboratory"/>
            <person name="Ahrendt S."/>
            <person name="Sahu N."/>
            <person name="Indic B."/>
            <person name="Wong-Bajracharya J."/>
            <person name="Merenyi Z."/>
            <person name="Ke H.-M."/>
            <person name="Monk M."/>
            <person name="Kocsube S."/>
            <person name="Drula E."/>
            <person name="Lipzen A."/>
            <person name="Balint B."/>
            <person name="Henrissat B."/>
            <person name="Andreopoulos B."/>
            <person name="Martin F.M."/>
            <person name="Harder C.B."/>
            <person name="Rigling D."/>
            <person name="Ford K.L."/>
            <person name="Foster G.D."/>
            <person name="Pangilinan J."/>
            <person name="Papanicolaou A."/>
            <person name="Barry K."/>
            <person name="LaButti K."/>
            <person name="Viragh M."/>
            <person name="Koriabine M."/>
            <person name="Yan M."/>
            <person name="Riley R."/>
            <person name="Champramary S."/>
            <person name="Plett K.L."/>
            <person name="Tsai I.J."/>
            <person name="Slot J."/>
            <person name="Sipos G."/>
            <person name="Plett J."/>
            <person name="Nagy L.G."/>
            <person name="Grigoriev I.V."/>
        </authorList>
    </citation>
    <scope>NUCLEOTIDE SEQUENCE</scope>
    <source>
        <strain evidence="2">HWK02</strain>
    </source>
</reference>
<organism evidence="2 3">
    <name type="scientific">Armillaria luteobubalina</name>
    <dbReference type="NCBI Taxonomy" id="153913"/>
    <lineage>
        <taxon>Eukaryota</taxon>
        <taxon>Fungi</taxon>
        <taxon>Dikarya</taxon>
        <taxon>Basidiomycota</taxon>
        <taxon>Agaricomycotina</taxon>
        <taxon>Agaricomycetes</taxon>
        <taxon>Agaricomycetidae</taxon>
        <taxon>Agaricales</taxon>
        <taxon>Marasmiineae</taxon>
        <taxon>Physalacriaceae</taxon>
        <taxon>Armillaria</taxon>
    </lineage>
</organism>
<keyword evidence="3" id="KW-1185">Reference proteome</keyword>
<name>A0AA39UHT8_9AGAR</name>
<evidence type="ECO:0000313" key="2">
    <source>
        <dbReference type="EMBL" id="KAK0489972.1"/>
    </source>
</evidence>
<evidence type="ECO:0000313" key="3">
    <source>
        <dbReference type="Proteomes" id="UP001175228"/>
    </source>
</evidence>
<sequence length="497" mass="54411">MNYTLTLLGRLAGRVEIDREKVIVCIGVVSAWSRSLEGMEVVKVPEQWAMAKGHRTVDWNHAKLAFPDLKNKLQAGMQGGLIVNRRAAAEFRCQGKKKKSDGSVLETAAAKPRQVSVSAGPDWVDSWTLPLTQICRLATTMWAWQDDIWPTVAVWTRRGKLVEGLEEEIWLVEPSRMGLKLAEWRREGWPSRGSAPIISAEVGLAGGQDGRGERRWVLASRCRRFADGGWDGRGDEVDRSNTSGVEAGGRDPALKNNQHKPVLCQHPRSGFVAAKAPWAALLFSDISLPGILVPSTPLNSEITDPNAYSINSALLRVTDVYEPGPLRFACGRRAVVCAVVVIPLSEVHNYSYCSEPETSQVPFHLQTTSEKEGHEGPAYFITTARPCYHADISVTSPSVLYVLCIVVNGSGNCEIPYASLLVDWSRLIARSWEEFVSIVVPPTADGFCAFPTFISLRIEMNGVGNEAGVVPIDISVVIAVVSLRHLLSHVHSADDTG</sequence>
<comment type="caution">
    <text evidence="2">The sequence shown here is derived from an EMBL/GenBank/DDBJ whole genome shotgun (WGS) entry which is preliminary data.</text>
</comment>